<protein>
    <submittedName>
        <fullName evidence="1">Uncharacterized protein</fullName>
    </submittedName>
</protein>
<keyword evidence="2" id="KW-1185">Reference proteome</keyword>
<name>A0A6J5EQF0_9BURK</name>
<sequence>MQDCYILFRPRNPASLPNTRDCVARLADMQRRGALDEADVESCFTPAQRAYFRKLTAEEMKRYNALWFATPLPQRHSADMPQPPWDFGSFVDALANGEYEIGGVTGDDAHPALSFHPFAYPYGGTGSLVALIECLGNEIVGMDDGTGLSPYRPVPRWNPDTGNT</sequence>
<evidence type="ECO:0000313" key="1">
    <source>
        <dbReference type="EMBL" id="VWC45862.1"/>
    </source>
</evidence>
<proteinExistence type="predicted"/>
<evidence type="ECO:0000313" key="2">
    <source>
        <dbReference type="Proteomes" id="UP000494330"/>
    </source>
</evidence>
<organism evidence="1 2">
    <name type="scientific">Burkholderia paludis</name>
    <dbReference type="NCBI Taxonomy" id="1506587"/>
    <lineage>
        <taxon>Bacteria</taxon>
        <taxon>Pseudomonadati</taxon>
        <taxon>Pseudomonadota</taxon>
        <taxon>Betaproteobacteria</taxon>
        <taxon>Burkholderiales</taxon>
        <taxon>Burkholderiaceae</taxon>
        <taxon>Burkholderia</taxon>
        <taxon>Burkholderia cepacia complex</taxon>
    </lineage>
</organism>
<reference evidence="1 2" key="1">
    <citation type="submission" date="2019-09" db="EMBL/GenBank/DDBJ databases">
        <authorList>
            <person name="Depoorter E."/>
        </authorList>
    </citation>
    <scope>NUCLEOTIDE SEQUENCE [LARGE SCALE GENOMIC DNA]</scope>
    <source>
        <strain evidence="1">LMG 30113</strain>
    </source>
</reference>
<gene>
    <name evidence="1" type="ORF">BPA30113_07297</name>
</gene>
<dbReference type="EMBL" id="CABVQD010000051">
    <property type="protein sequence ID" value="VWC45862.1"/>
    <property type="molecule type" value="Genomic_DNA"/>
</dbReference>
<accession>A0A6J5EQF0</accession>
<dbReference type="Proteomes" id="UP000494330">
    <property type="component" value="Unassembled WGS sequence"/>
</dbReference>
<dbReference type="AlphaFoldDB" id="A0A6J5EQF0"/>